<feature type="compositionally biased region" description="Basic residues" evidence="1">
    <location>
        <begin position="925"/>
        <end position="934"/>
    </location>
</feature>
<feature type="compositionally biased region" description="Low complexity" evidence="1">
    <location>
        <begin position="1283"/>
        <end position="1294"/>
    </location>
</feature>
<feature type="compositionally biased region" description="Polar residues" evidence="1">
    <location>
        <begin position="426"/>
        <end position="435"/>
    </location>
</feature>
<organism evidence="2 3">
    <name type="scientific">Ceraceosorus guamensis</name>
    <dbReference type="NCBI Taxonomy" id="1522189"/>
    <lineage>
        <taxon>Eukaryota</taxon>
        <taxon>Fungi</taxon>
        <taxon>Dikarya</taxon>
        <taxon>Basidiomycota</taxon>
        <taxon>Ustilaginomycotina</taxon>
        <taxon>Exobasidiomycetes</taxon>
        <taxon>Ceraceosorales</taxon>
        <taxon>Ceraceosoraceae</taxon>
        <taxon>Ceraceosorus</taxon>
    </lineage>
</organism>
<feature type="compositionally biased region" description="Polar residues" evidence="1">
    <location>
        <begin position="1361"/>
        <end position="1370"/>
    </location>
</feature>
<feature type="compositionally biased region" description="Low complexity" evidence="1">
    <location>
        <begin position="914"/>
        <end position="924"/>
    </location>
</feature>
<feature type="compositionally biased region" description="Polar residues" evidence="1">
    <location>
        <begin position="254"/>
        <end position="273"/>
    </location>
</feature>
<feature type="region of interest" description="Disordered" evidence="1">
    <location>
        <begin position="745"/>
        <end position="778"/>
    </location>
</feature>
<feature type="compositionally biased region" description="Low complexity" evidence="1">
    <location>
        <begin position="1302"/>
        <end position="1314"/>
    </location>
</feature>
<feature type="compositionally biased region" description="Basic and acidic residues" evidence="1">
    <location>
        <begin position="1255"/>
        <end position="1269"/>
    </location>
</feature>
<feature type="compositionally biased region" description="Polar residues" evidence="1">
    <location>
        <begin position="1056"/>
        <end position="1067"/>
    </location>
</feature>
<feature type="compositionally biased region" description="Low complexity" evidence="1">
    <location>
        <begin position="1383"/>
        <end position="1395"/>
    </location>
</feature>
<feature type="compositionally biased region" description="Basic and acidic residues" evidence="1">
    <location>
        <begin position="973"/>
        <end position="982"/>
    </location>
</feature>
<feature type="region of interest" description="Disordered" evidence="1">
    <location>
        <begin position="1042"/>
        <end position="1067"/>
    </location>
</feature>
<feature type="compositionally biased region" description="Polar residues" evidence="1">
    <location>
        <begin position="500"/>
        <end position="534"/>
    </location>
</feature>
<feature type="region of interest" description="Disordered" evidence="1">
    <location>
        <begin position="1084"/>
        <end position="1130"/>
    </location>
</feature>
<feature type="region of interest" description="Disordered" evidence="1">
    <location>
        <begin position="607"/>
        <end position="645"/>
    </location>
</feature>
<evidence type="ECO:0000313" key="3">
    <source>
        <dbReference type="Proteomes" id="UP000245783"/>
    </source>
</evidence>
<protein>
    <submittedName>
        <fullName evidence="2">Uncharacterized protein</fullName>
    </submittedName>
</protein>
<feature type="region of interest" description="Disordered" evidence="1">
    <location>
        <begin position="1177"/>
        <end position="1476"/>
    </location>
</feature>
<feature type="region of interest" description="Disordered" evidence="1">
    <location>
        <begin position="683"/>
        <end position="725"/>
    </location>
</feature>
<dbReference type="EMBL" id="KZ819368">
    <property type="protein sequence ID" value="PWN43560.1"/>
    <property type="molecule type" value="Genomic_DNA"/>
</dbReference>
<dbReference type="Proteomes" id="UP000245783">
    <property type="component" value="Unassembled WGS sequence"/>
</dbReference>
<evidence type="ECO:0000256" key="1">
    <source>
        <dbReference type="SAM" id="MobiDB-lite"/>
    </source>
</evidence>
<dbReference type="OrthoDB" id="10507052at2759"/>
<reference evidence="2 3" key="1">
    <citation type="journal article" date="2018" name="Mol. Biol. Evol.">
        <title>Broad Genomic Sampling Reveals a Smut Pathogenic Ancestry of the Fungal Clade Ustilaginomycotina.</title>
        <authorList>
            <person name="Kijpornyongpan T."/>
            <person name="Mondo S.J."/>
            <person name="Barry K."/>
            <person name="Sandor L."/>
            <person name="Lee J."/>
            <person name="Lipzen A."/>
            <person name="Pangilinan J."/>
            <person name="LaButti K."/>
            <person name="Hainaut M."/>
            <person name="Henrissat B."/>
            <person name="Grigoriev I.V."/>
            <person name="Spatafora J.W."/>
            <person name="Aime M.C."/>
        </authorList>
    </citation>
    <scope>NUCLEOTIDE SEQUENCE [LARGE SCALE GENOMIC DNA]</scope>
    <source>
        <strain evidence="2 3">MCA 4658</strain>
    </source>
</reference>
<sequence length="1476" mass="158589">MDHGVAYQPEAMSPAHAQGPSAGRLSNLFSKSLRKASSSRELASSGGFGHTWQGGSAGRGLDDGGVHSSPSQATHDSLSPRMRSGALWGASSAAGRIAAGERGSQDKNDLYAQQDSNGAYIPYRGPISPRPQAGDDAHPSSSAAAYAREQSAAAAQGQGISALPSPEVGPSFSQGAFSHAWHGFPSSGHGSGTHRYGQRPDRGPQAWQTRSEYPGNTRGLGIEHAIARDNLPKTLKGGSGVGSVGKDASARPSYLTTPRGSNTGDAPNRSGNALLSPGREDFNGERVAMQMAVGLPVAYTHGGNTPKLPASPLNRSVALPGLPSLMRADYSQAEPPIRAVTRRDPHAVAFPASAPATQTKTDFGEAAGERTLDSAQLRRGASVSSGEGGSSGAASATFNRSTNTSMTSLRAPSSALPTASGKKSTESFSRGSHSATPERAHSAQSRTHARPRAVTTNSTAASSQRSLRNTSSASSSHPSPSVAPLRIRPRATDGGGPVARSQSQDTTPPQQGWYNNQPLLSPIAASTQSEASPSSRRETTSSARPEAVGPVPHGVSAAEAKRRYHLLQQLHLDELEAHAPDVTGILDADNGCERILMPRPRLISRQSADGWERHEATKHAAFERNRRAPQRSSRRTESHPDLRARDQAHARMASVIAKSDSSHRGHDERDVEDVADRPFFHHRMPPNAPEGPARHAQEPLGRVQRSPLETRRAFPGEPETPDLAQVIAEGKALEDDRERWRREFKRSIGGNEYARKRTKSRERERKLSAGPTPARSRRLTALWDDPQARPPMPSVHFNSFVQDDMALQSKSASAQKDLDLGPARQRTIRYARSSPQLRSDAFDGSTSPPSPTVPNSFTAIWRPCGRQADADVRRRQSSQTRPIDEAALEIEGDLSRAEKRSSLASSWLGRRTRAMSSSAASKRSSVPHREHHRVSSANLANQRRMRRSGSWDASIADEKRPPRHLQAGRRTSWRPESRERPSSRTAWQPTLVSDDPVVIGHSTSPGTTSFRFPGEPQRAPADASATTFGVALSNPRPTLDYSSARDGSAPMRQGAHATSPTYHRPNNSADLRAILDWTQKDSLDSSMTISSTRNTSSTEVPTAPKRSSSLRRKAAKAAISKPLPPVQREGQSSMEAFLNELAQPAEPGQSLSVPPWRVKSISKHGDAQVRPARALDEGAGTGAETQEAGQPAKGRFGTPFNSESNFVRAGLLATPRSPTSPQEFHTPELGTPFQAADTDASYFGTRSQSNPGESPIDRRDADEERDIPSHLRSSSSGMHGTELLATSANNASAAVPNRRLSHSTPSDSSHSARSMAPHELWTADDTTESFAELFVRRPQQNAQHQATLAPQAVHDRHRTVSSHSNKSQGAESGELDVVDFNRSSSGKSSRFPSTSGEKGRPSVASRTIDFSDAEPLPQTIDSVYSQEDNEQAPDELVDGSRRPPSLDSALSQSQGVSSLVSPRVWPNTPPREPHRR</sequence>
<feature type="region of interest" description="Disordered" evidence="1">
    <location>
        <begin position="349"/>
        <end position="556"/>
    </location>
</feature>
<feature type="compositionally biased region" description="Low complexity" evidence="1">
    <location>
        <begin position="462"/>
        <end position="484"/>
    </location>
</feature>
<feature type="region of interest" description="Disordered" evidence="1">
    <location>
        <begin position="231"/>
        <end position="280"/>
    </location>
</feature>
<feature type="compositionally biased region" description="Low complexity" evidence="1">
    <location>
        <begin position="1448"/>
        <end position="1461"/>
    </location>
</feature>
<feature type="compositionally biased region" description="Polar residues" evidence="1">
    <location>
        <begin position="1084"/>
        <end position="1100"/>
    </location>
</feature>
<feature type="region of interest" description="Disordered" evidence="1">
    <location>
        <begin position="1"/>
        <end position="218"/>
    </location>
</feature>
<feature type="compositionally biased region" description="Polar residues" evidence="1">
    <location>
        <begin position="68"/>
        <end position="77"/>
    </location>
</feature>
<dbReference type="InParanoid" id="A0A316W171"/>
<proteinExistence type="predicted"/>
<feature type="compositionally biased region" description="Polar residues" evidence="1">
    <location>
        <begin position="397"/>
        <end position="417"/>
    </location>
</feature>
<feature type="compositionally biased region" description="Polar residues" evidence="1">
    <location>
        <begin position="1338"/>
        <end position="1348"/>
    </location>
</feature>
<feature type="region of interest" description="Disordered" evidence="1">
    <location>
        <begin position="808"/>
        <end position="986"/>
    </location>
</feature>
<feature type="compositionally biased region" description="Basic and acidic residues" evidence="1">
    <location>
        <begin position="634"/>
        <end position="645"/>
    </location>
</feature>
<evidence type="ECO:0000313" key="2">
    <source>
        <dbReference type="EMBL" id="PWN43560.1"/>
    </source>
</evidence>
<feature type="compositionally biased region" description="Low complexity" evidence="1">
    <location>
        <begin position="140"/>
        <end position="162"/>
    </location>
</feature>
<keyword evidence="3" id="KW-1185">Reference proteome</keyword>
<accession>A0A316W171</accession>
<name>A0A316W171_9BASI</name>
<feature type="compositionally biased region" description="Basic and acidic residues" evidence="1">
    <location>
        <begin position="610"/>
        <end position="626"/>
    </location>
</feature>
<dbReference type="GeneID" id="37037905"/>
<gene>
    <name evidence="2" type="ORF">IE81DRAFT_346372</name>
</gene>
<feature type="compositionally biased region" description="Low complexity" evidence="1">
    <location>
        <begin position="84"/>
        <end position="102"/>
    </location>
</feature>
<feature type="compositionally biased region" description="Acidic residues" evidence="1">
    <location>
        <begin position="1427"/>
        <end position="1437"/>
    </location>
</feature>
<feature type="compositionally biased region" description="Polar residues" evidence="1">
    <location>
        <begin position="27"/>
        <end position="42"/>
    </location>
</feature>
<dbReference type="RefSeq" id="XP_025370720.1">
    <property type="nucleotide sequence ID" value="XM_025516035.1"/>
</dbReference>